<protein>
    <submittedName>
        <fullName evidence="2">Putative secreted protein</fullName>
    </submittedName>
</protein>
<name>A0A023FF16_AMBCJ</name>
<keyword evidence="1" id="KW-0732">Signal</keyword>
<sequence length="148" mass="17155">MEATKFMLALAVAFCLMAAASSKPNKRQKIHPISDLTNIKERLYIKWRNYNNTENRCYSATKKSGHGKNFVYTLRLWQFGWEHLTLYDTNLTTVSTVDGQEDNAALYRFGPGYPVVLRELVFANVKKNCFILREELEDKKMGEIFCSQ</sequence>
<proteinExistence type="evidence at transcript level"/>
<accession>A0A023FF16</accession>
<feature type="signal peptide" evidence="1">
    <location>
        <begin position="1"/>
        <end position="22"/>
    </location>
</feature>
<evidence type="ECO:0000256" key="1">
    <source>
        <dbReference type="SAM" id="SignalP"/>
    </source>
</evidence>
<dbReference type="Gene3D" id="2.40.128.20">
    <property type="match status" value="1"/>
</dbReference>
<feature type="chain" id="PRO_5001520847" evidence="1">
    <location>
        <begin position="23"/>
        <end position="148"/>
    </location>
</feature>
<dbReference type="AlphaFoldDB" id="A0A023FF16"/>
<evidence type="ECO:0000313" key="2">
    <source>
        <dbReference type="EMBL" id="JAC19665.1"/>
    </source>
</evidence>
<reference evidence="2" key="1">
    <citation type="submission" date="2014-03" db="EMBL/GenBank/DDBJ databases">
        <title>The sialotranscriptome of Amblyomma triste, Amblyomma parvum and Amblyomma cajennense ticks, uncovered by 454-based RNA-seq.</title>
        <authorList>
            <person name="Garcia G.R."/>
            <person name="Gardinassi L.G."/>
            <person name="Ribeiro J.M."/>
            <person name="Anatriello E."/>
            <person name="Ferreira B.R."/>
            <person name="Moreira H.N."/>
            <person name="Mafra C."/>
            <person name="Olegario M.M."/>
            <person name="Szabo P.J."/>
            <person name="Miranda-Santos I.K."/>
            <person name="Maruyama S.R."/>
        </authorList>
    </citation>
    <scope>NUCLEOTIDE SEQUENCE</scope>
    <source>
        <strain evidence="2">Uberlandia</strain>
        <tissue evidence="2">Salivary glands</tissue>
    </source>
</reference>
<organism evidence="2">
    <name type="scientific">Amblyomma cajennense</name>
    <name type="common">Cayenne tick</name>
    <name type="synonym">Acarus cajennensis</name>
    <dbReference type="NCBI Taxonomy" id="34607"/>
    <lineage>
        <taxon>Eukaryota</taxon>
        <taxon>Metazoa</taxon>
        <taxon>Ecdysozoa</taxon>
        <taxon>Arthropoda</taxon>
        <taxon>Chelicerata</taxon>
        <taxon>Arachnida</taxon>
        <taxon>Acari</taxon>
        <taxon>Parasitiformes</taxon>
        <taxon>Ixodida</taxon>
        <taxon>Ixodoidea</taxon>
        <taxon>Ixodidae</taxon>
        <taxon>Amblyomminae</taxon>
        <taxon>Amblyomma</taxon>
    </lineage>
</organism>
<dbReference type="EMBL" id="GBBK01004817">
    <property type="protein sequence ID" value="JAC19665.1"/>
    <property type="molecule type" value="mRNA"/>
</dbReference>
<dbReference type="InterPro" id="IPR012674">
    <property type="entry name" value="Calycin"/>
</dbReference>